<dbReference type="UniPathway" id="UPA00344"/>
<dbReference type="InterPro" id="IPR038987">
    <property type="entry name" value="MoeA-like"/>
</dbReference>
<evidence type="ECO:0000256" key="6">
    <source>
        <dbReference type="RuleBase" id="RU365090"/>
    </source>
</evidence>
<evidence type="ECO:0000313" key="9">
    <source>
        <dbReference type="Proteomes" id="UP000264217"/>
    </source>
</evidence>
<keyword evidence="6 8" id="KW-0808">Transferase</keyword>
<dbReference type="Gene3D" id="3.90.105.10">
    <property type="entry name" value="Molybdopterin biosynthesis moea protein, domain 2"/>
    <property type="match status" value="1"/>
</dbReference>
<comment type="pathway">
    <text evidence="2 6">Cofactor biosynthesis; molybdopterin biosynthesis.</text>
</comment>
<dbReference type="GO" id="GO:0046872">
    <property type="term" value="F:metal ion binding"/>
    <property type="evidence" value="ECO:0007669"/>
    <property type="project" value="UniProtKB-UniRule"/>
</dbReference>
<dbReference type="InterPro" id="IPR005110">
    <property type="entry name" value="MoeA_linker/N"/>
</dbReference>
<dbReference type="NCBIfam" id="TIGR00177">
    <property type="entry name" value="molyb_syn"/>
    <property type="match status" value="1"/>
</dbReference>
<dbReference type="InterPro" id="IPR008284">
    <property type="entry name" value="MoCF_biosynth_CS"/>
</dbReference>
<feature type="domain" description="MoaB/Mog" evidence="7">
    <location>
        <begin position="176"/>
        <end position="314"/>
    </location>
</feature>
<dbReference type="GO" id="GO:0061599">
    <property type="term" value="F:molybdopterin molybdotransferase activity"/>
    <property type="evidence" value="ECO:0007669"/>
    <property type="project" value="UniProtKB-UniRule"/>
</dbReference>
<dbReference type="InterPro" id="IPR036688">
    <property type="entry name" value="MoeA_C_domain_IV_sf"/>
</dbReference>
<comment type="catalytic activity">
    <reaction evidence="5">
        <text>adenylyl-molybdopterin + molybdate = Mo-molybdopterin + AMP + H(+)</text>
        <dbReference type="Rhea" id="RHEA:35047"/>
        <dbReference type="ChEBI" id="CHEBI:15378"/>
        <dbReference type="ChEBI" id="CHEBI:36264"/>
        <dbReference type="ChEBI" id="CHEBI:62727"/>
        <dbReference type="ChEBI" id="CHEBI:71302"/>
        <dbReference type="ChEBI" id="CHEBI:456215"/>
        <dbReference type="EC" id="2.10.1.1"/>
    </reaction>
</comment>
<evidence type="ECO:0000256" key="4">
    <source>
        <dbReference type="ARBA" id="ARBA00023150"/>
    </source>
</evidence>
<evidence type="ECO:0000313" key="8">
    <source>
        <dbReference type="EMBL" id="RFZ94094.1"/>
    </source>
</evidence>
<dbReference type="InterPro" id="IPR036135">
    <property type="entry name" value="MoeA_linker/N_sf"/>
</dbReference>
<dbReference type="Gene3D" id="2.170.190.11">
    <property type="entry name" value="Molybdopterin biosynthesis moea protein, domain 3"/>
    <property type="match status" value="1"/>
</dbReference>
<gene>
    <name evidence="8" type="ORF">D0C36_00605</name>
</gene>
<name>A0A372NVZ4_9SPHI</name>
<evidence type="ECO:0000256" key="1">
    <source>
        <dbReference type="ARBA" id="ARBA00002901"/>
    </source>
</evidence>
<dbReference type="Gene3D" id="3.40.980.10">
    <property type="entry name" value="MoaB/Mog-like domain"/>
    <property type="match status" value="1"/>
</dbReference>
<comment type="cofactor">
    <cofactor evidence="6">
        <name>Mg(2+)</name>
        <dbReference type="ChEBI" id="CHEBI:18420"/>
    </cofactor>
</comment>
<dbReference type="PANTHER" id="PTHR10192:SF5">
    <property type="entry name" value="GEPHYRIN"/>
    <property type="match status" value="1"/>
</dbReference>
<evidence type="ECO:0000256" key="3">
    <source>
        <dbReference type="ARBA" id="ARBA00010763"/>
    </source>
</evidence>
<evidence type="ECO:0000256" key="5">
    <source>
        <dbReference type="ARBA" id="ARBA00047317"/>
    </source>
</evidence>
<evidence type="ECO:0000256" key="2">
    <source>
        <dbReference type="ARBA" id="ARBA00005046"/>
    </source>
</evidence>
<comment type="caution">
    <text evidence="8">The sequence shown here is derived from an EMBL/GenBank/DDBJ whole genome shotgun (WGS) entry which is preliminary data.</text>
</comment>
<comment type="function">
    <text evidence="1 6">Catalyzes the insertion of molybdate into adenylated molybdopterin with the concomitant release of AMP.</text>
</comment>
<dbReference type="AlphaFoldDB" id="A0A372NVZ4"/>
<keyword evidence="6" id="KW-0500">Molybdenum</keyword>
<accession>A0A372NVZ4</accession>
<dbReference type="Pfam" id="PF03453">
    <property type="entry name" value="MoeA_N"/>
    <property type="match status" value="1"/>
</dbReference>
<evidence type="ECO:0000259" key="7">
    <source>
        <dbReference type="SMART" id="SM00852"/>
    </source>
</evidence>
<dbReference type="PANTHER" id="PTHR10192">
    <property type="entry name" value="MOLYBDOPTERIN BIOSYNTHESIS PROTEIN"/>
    <property type="match status" value="1"/>
</dbReference>
<dbReference type="InterPro" id="IPR036425">
    <property type="entry name" value="MoaB/Mog-like_dom_sf"/>
</dbReference>
<keyword evidence="6" id="KW-0460">Magnesium</keyword>
<dbReference type="EMBL" id="QWDC01000001">
    <property type="protein sequence ID" value="RFZ94094.1"/>
    <property type="molecule type" value="Genomic_DNA"/>
</dbReference>
<dbReference type="RefSeq" id="WP_117389660.1">
    <property type="nucleotide sequence ID" value="NZ_QWDC01000001.1"/>
</dbReference>
<dbReference type="CDD" id="cd00887">
    <property type="entry name" value="MoeA"/>
    <property type="match status" value="1"/>
</dbReference>
<protein>
    <recommendedName>
        <fullName evidence="6">Molybdopterin molybdenumtransferase</fullName>
        <ecNumber evidence="6">2.10.1.1</ecNumber>
    </recommendedName>
</protein>
<organism evidence="8 9">
    <name type="scientific">Mucilaginibacter conchicola</name>
    <dbReference type="NCBI Taxonomy" id="2303333"/>
    <lineage>
        <taxon>Bacteria</taxon>
        <taxon>Pseudomonadati</taxon>
        <taxon>Bacteroidota</taxon>
        <taxon>Sphingobacteriia</taxon>
        <taxon>Sphingobacteriales</taxon>
        <taxon>Sphingobacteriaceae</taxon>
        <taxon>Mucilaginibacter</taxon>
    </lineage>
</organism>
<comment type="similarity">
    <text evidence="3 6">Belongs to the MoeA family.</text>
</comment>
<dbReference type="OrthoDB" id="9804758at2"/>
<dbReference type="Pfam" id="PF00994">
    <property type="entry name" value="MoCF_biosynth"/>
    <property type="match status" value="1"/>
</dbReference>
<proteinExistence type="inferred from homology"/>
<keyword evidence="9" id="KW-1185">Reference proteome</keyword>
<dbReference type="Pfam" id="PF03454">
    <property type="entry name" value="MoeA_C"/>
    <property type="match status" value="1"/>
</dbReference>
<dbReference type="SMART" id="SM00852">
    <property type="entry name" value="MoCF_biosynth"/>
    <property type="match status" value="1"/>
</dbReference>
<dbReference type="Gene3D" id="2.40.340.10">
    <property type="entry name" value="MoeA, C-terminal, domain IV"/>
    <property type="match status" value="1"/>
</dbReference>
<sequence>MIAVQEAENIILSQVTNYGEELLPFEQALGKVLAEDIITDRDLPPFNRATVDGIAVSYVAIVNGLNTFRIKATQAAGQEPVSIDEPDECIEIMTGAALHASVDTMIRYEDIIIADGVATININDIKRGQNIHLKGKDKLNGDVIAKSGRMINAAVVSLAASVGKTSLSVKRVPKIVVISSGDELVDAADIPSEYELRRSNNYTIKAILKTQGIDADMMHMPDDKAIIDIKLLGCLQTYDVILLTGGISMGKYDYIPQALEDAGVTKLFHKVAQRPGKPFWFGRHANGKFVFAFPGNPVSVFMCMYRYFLPWLNQSLGLPKELPVYARLSNDFTFTVPLQFFLQVKLNFTNDGILMATPIEGNGSGDFANLADADAFIELTAEQSNFKAGEVFHVWKF</sequence>
<dbReference type="GO" id="GO:0005829">
    <property type="term" value="C:cytosol"/>
    <property type="evidence" value="ECO:0007669"/>
    <property type="project" value="TreeGrafter"/>
</dbReference>
<dbReference type="GO" id="GO:0006777">
    <property type="term" value="P:Mo-molybdopterin cofactor biosynthetic process"/>
    <property type="evidence" value="ECO:0007669"/>
    <property type="project" value="UniProtKB-UniRule"/>
</dbReference>
<dbReference type="InterPro" id="IPR005111">
    <property type="entry name" value="MoeA_C_domain_IV"/>
</dbReference>
<dbReference type="SUPFAM" id="SSF63867">
    <property type="entry name" value="MoeA C-terminal domain-like"/>
    <property type="match status" value="1"/>
</dbReference>
<dbReference type="EC" id="2.10.1.1" evidence="6"/>
<dbReference type="SUPFAM" id="SSF63882">
    <property type="entry name" value="MoeA N-terminal region -like"/>
    <property type="match status" value="1"/>
</dbReference>
<dbReference type="PROSITE" id="PS01079">
    <property type="entry name" value="MOCF_BIOSYNTHESIS_2"/>
    <property type="match status" value="1"/>
</dbReference>
<dbReference type="InterPro" id="IPR001453">
    <property type="entry name" value="MoaB/Mog_dom"/>
</dbReference>
<dbReference type="SUPFAM" id="SSF53218">
    <property type="entry name" value="Molybdenum cofactor biosynthesis proteins"/>
    <property type="match status" value="1"/>
</dbReference>
<keyword evidence="6" id="KW-0479">Metal-binding</keyword>
<dbReference type="Proteomes" id="UP000264217">
    <property type="component" value="Unassembled WGS sequence"/>
</dbReference>
<keyword evidence="4 6" id="KW-0501">Molybdenum cofactor biosynthesis</keyword>
<reference evidence="8 9" key="1">
    <citation type="submission" date="2018-08" db="EMBL/GenBank/DDBJ databases">
        <title>Mucilaginibacter sp. MYSH2.</title>
        <authorList>
            <person name="Seo T."/>
        </authorList>
    </citation>
    <scope>NUCLEOTIDE SEQUENCE [LARGE SCALE GENOMIC DNA]</scope>
    <source>
        <strain evidence="8 9">MYSH2</strain>
    </source>
</reference>